<sequence>MSDCSCDFGETVPWTEFLPYILPSAGDVPDVIAAHMARLAAIEYAIVTKELKASIGIKAQRGACYFRLCTSDDYTVESIDYVDVGGRELQVNRQTYGFGRSGEFTFDQSEGRLIIPGGSPCDGMIEVRATVLPGQDSCFVNRMVYARHAETIAHGALMRLYRMRSEKWYDPTLAREEERLFRDALRWARVNSLKGGSSKPLVMTAPRVI</sequence>
<proteinExistence type="predicted"/>
<dbReference type="Proteomes" id="UP000249555">
    <property type="component" value="Unassembled WGS sequence"/>
</dbReference>
<gene>
    <name evidence="1" type="ORF">DI640_12885</name>
</gene>
<dbReference type="EMBL" id="QFMX01000013">
    <property type="protein sequence ID" value="PZO72264.1"/>
    <property type="molecule type" value="Genomic_DNA"/>
</dbReference>
<protein>
    <submittedName>
        <fullName evidence="1">Uncharacterized protein</fullName>
    </submittedName>
</protein>
<evidence type="ECO:0000313" key="1">
    <source>
        <dbReference type="EMBL" id="PZO72264.1"/>
    </source>
</evidence>
<dbReference type="AlphaFoldDB" id="A0A2W4YRA6"/>
<evidence type="ECO:0000313" key="2">
    <source>
        <dbReference type="Proteomes" id="UP000249555"/>
    </source>
</evidence>
<accession>A0A2W4YRA6</accession>
<reference evidence="1 2" key="1">
    <citation type="submission" date="2017-08" db="EMBL/GenBank/DDBJ databases">
        <title>Infants hospitalized years apart are colonized by the same room-sourced microbial strains.</title>
        <authorList>
            <person name="Brooks B."/>
            <person name="Olm M.R."/>
            <person name="Firek B.A."/>
            <person name="Baker R."/>
            <person name="Thomas B.C."/>
            <person name="Morowitz M.J."/>
            <person name="Banfield J.F."/>
        </authorList>
    </citation>
    <scope>NUCLEOTIDE SEQUENCE [LARGE SCALE GENOMIC DNA]</scope>
    <source>
        <strain evidence="1">S2_018_000_R3_119</strain>
    </source>
</reference>
<organism evidence="1 2">
    <name type="scientific">Sphingomonas taxi</name>
    <dbReference type="NCBI Taxonomy" id="1549858"/>
    <lineage>
        <taxon>Bacteria</taxon>
        <taxon>Pseudomonadati</taxon>
        <taxon>Pseudomonadota</taxon>
        <taxon>Alphaproteobacteria</taxon>
        <taxon>Sphingomonadales</taxon>
        <taxon>Sphingomonadaceae</taxon>
        <taxon>Sphingomonas</taxon>
    </lineage>
</organism>
<comment type="caution">
    <text evidence="1">The sequence shown here is derived from an EMBL/GenBank/DDBJ whole genome shotgun (WGS) entry which is preliminary data.</text>
</comment>
<name>A0A2W4YRA6_9SPHN</name>